<dbReference type="InterPro" id="IPR003675">
    <property type="entry name" value="Rce1/LyrA-like_dom"/>
</dbReference>
<feature type="transmembrane region" description="Helical" evidence="1">
    <location>
        <begin position="169"/>
        <end position="189"/>
    </location>
</feature>
<dbReference type="STRING" id="29655.A0A0K9PIW8"/>
<dbReference type="OMA" id="WDIPWDG"/>
<dbReference type="PANTHER" id="PTHR43592">
    <property type="entry name" value="CAAX AMINO TERMINAL PROTEASE"/>
    <property type="match status" value="1"/>
</dbReference>
<organism evidence="3 4">
    <name type="scientific">Zostera marina</name>
    <name type="common">Eelgrass</name>
    <dbReference type="NCBI Taxonomy" id="29655"/>
    <lineage>
        <taxon>Eukaryota</taxon>
        <taxon>Viridiplantae</taxon>
        <taxon>Streptophyta</taxon>
        <taxon>Embryophyta</taxon>
        <taxon>Tracheophyta</taxon>
        <taxon>Spermatophyta</taxon>
        <taxon>Magnoliopsida</taxon>
        <taxon>Liliopsida</taxon>
        <taxon>Zosteraceae</taxon>
        <taxon>Zostera</taxon>
    </lineage>
</organism>
<keyword evidence="1" id="KW-0472">Membrane</keyword>
<dbReference type="PANTHER" id="PTHR43592:SF15">
    <property type="entry name" value="CAAX AMINO TERMINAL PROTEASE FAMILY PROTEIN"/>
    <property type="match status" value="1"/>
</dbReference>
<evidence type="ECO:0000259" key="2">
    <source>
        <dbReference type="Pfam" id="PF02517"/>
    </source>
</evidence>
<feature type="transmembrane region" description="Helical" evidence="1">
    <location>
        <begin position="252"/>
        <end position="277"/>
    </location>
</feature>
<feature type="transmembrane region" description="Helical" evidence="1">
    <location>
        <begin position="297"/>
        <end position="314"/>
    </location>
</feature>
<evidence type="ECO:0000313" key="3">
    <source>
        <dbReference type="EMBL" id="KMZ68162.1"/>
    </source>
</evidence>
<comment type="caution">
    <text evidence="3">The sequence shown here is derived from an EMBL/GenBank/DDBJ whole genome shotgun (WGS) entry which is preliminary data.</text>
</comment>
<keyword evidence="1" id="KW-1133">Transmembrane helix</keyword>
<keyword evidence="4" id="KW-1185">Reference proteome</keyword>
<dbReference type="GO" id="GO:0006508">
    <property type="term" value="P:proteolysis"/>
    <property type="evidence" value="ECO:0007669"/>
    <property type="project" value="UniProtKB-KW"/>
</dbReference>
<protein>
    <submittedName>
        <fullName evidence="3">Putative CAAX amino terminal protease family protein</fullName>
    </submittedName>
</protein>
<dbReference type="AlphaFoldDB" id="A0A0K9PIW8"/>
<evidence type="ECO:0000256" key="1">
    <source>
        <dbReference type="SAM" id="Phobius"/>
    </source>
</evidence>
<feature type="transmembrane region" description="Helical" evidence="1">
    <location>
        <begin position="349"/>
        <end position="369"/>
    </location>
</feature>
<keyword evidence="1" id="KW-0812">Transmembrane</keyword>
<keyword evidence="3" id="KW-0378">Hydrolase</keyword>
<dbReference type="Pfam" id="PF02517">
    <property type="entry name" value="Rce1-like"/>
    <property type="match status" value="1"/>
</dbReference>
<keyword evidence="3" id="KW-0645">Protease</keyword>
<feature type="transmembrane region" description="Helical" evidence="1">
    <location>
        <begin position="215"/>
        <end position="240"/>
    </location>
</feature>
<dbReference type="EMBL" id="LFYR01000861">
    <property type="protein sequence ID" value="KMZ68162.1"/>
    <property type="molecule type" value="Genomic_DNA"/>
</dbReference>
<reference evidence="4" key="1">
    <citation type="journal article" date="2016" name="Nature">
        <title>The genome of the seagrass Zostera marina reveals angiosperm adaptation to the sea.</title>
        <authorList>
            <person name="Olsen J.L."/>
            <person name="Rouze P."/>
            <person name="Verhelst B."/>
            <person name="Lin Y.-C."/>
            <person name="Bayer T."/>
            <person name="Collen J."/>
            <person name="Dattolo E."/>
            <person name="De Paoli E."/>
            <person name="Dittami S."/>
            <person name="Maumus F."/>
            <person name="Michel G."/>
            <person name="Kersting A."/>
            <person name="Lauritano C."/>
            <person name="Lohaus R."/>
            <person name="Toepel M."/>
            <person name="Tonon T."/>
            <person name="Vanneste K."/>
            <person name="Amirebrahimi M."/>
            <person name="Brakel J."/>
            <person name="Bostroem C."/>
            <person name="Chovatia M."/>
            <person name="Grimwood J."/>
            <person name="Jenkins J.W."/>
            <person name="Jueterbock A."/>
            <person name="Mraz A."/>
            <person name="Stam W.T."/>
            <person name="Tice H."/>
            <person name="Bornberg-Bauer E."/>
            <person name="Green P.J."/>
            <person name="Pearson G.A."/>
            <person name="Procaccini G."/>
            <person name="Duarte C.M."/>
            <person name="Schmutz J."/>
            <person name="Reusch T.B.H."/>
            <person name="Van de Peer Y."/>
        </authorList>
    </citation>
    <scope>NUCLEOTIDE SEQUENCE [LARGE SCALE GENOMIC DNA]</scope>
    <source>
        <strain evidence="4">cv. Finnish</strain>
    </source>
</reference>
<accession>A0A0K9PIW8</accession>
<dbReference type="OrthoDB" id="548974at2759"/>
<feature type="domain" description="CAAX prenyl protease 2/Lysostaphin resistance protein A-like" evidence="2">
    <location>
        <begin position="268"/>
        <end position="353"/>
    </location>
</feature>
<sequence>MILSTLYQILEEGEMLLLSVPNYPLRSRLINSGLYRSSNYSRRLGSFRSLDSVHGSQFDTIFCSPTSLTPPALTRTFSRINVKKNRGLSLPFLCKKSDENFDSPLPAPNVSGELLAVLQRWDVPWPWQAFVLTNIACALSFILVGLVESFVSTYIGFQGSDLSLDTKSELLFVNQFIVSATILGVIFGITKTFRPFPDDVFCYSFKEPLNLRNGWLLWAGIGFFGALVTIALAGSALTFFNGESPQRDETDSLMRLLPLIGSSNISTACLLGITGILAPVLEETVFRGFLMVTLTKWLPTPISVLLSAALFSLAHLSPGEFPQLFILGCALGFSYAQTHNLMTPITIHAFWNSGVILLLTFLQLQGYNINELLGR</sequence>
<dbReference type="Proteomes" id="UP000036987">
    <property type="component" value="Unassembled WGS sequence"/>
</dbReference>
<proteinExistence type="predicted"/>
<feature type="transmembrane region" description="Helical" evidence="1">
    <location>
        <begin position="129"/>
        <end position="157"/>
    </location>
</feature>
<dbReference type="GO" id="GO:0004175">
    <property type="term" value="F:endopeptidase activity"/>
    <property type="evidence" value="ECO:0007669"/>
    <property type="project" value="UniProtKB-ARBA"/>
</dbReference>
<dbReference type="GO" id="GO:0080120">
    <property type="term" value="P:CAAX-box protein maturation"/>
    <property type="evidence" value="ECO:0007669"/>
    <property type="project" value="UniProtKB-ARBA"/>
</dbReference>
<gene>
    <name evidence="3" type="ORF">ZOSMA_248G00010</name>
</gene>
<name>A0A0K9PIW8_ZOSMR</name>
<evidence type="ECO:0000313" key="4">
    <source>
        <dbReference type="Proteomes" id="UP000036987"/>
    </source>
</evidence>